<dbReference type="InterPro" id="IPR002156">
    <property type="entry name" value="RNaseH_domain"/>
</dbReference>
<organism evidence="2 3">
    <name type="scientific">Solanum tuberosum</name>
    <name type="common">Potato</name>
    <dbReference type="NCBI Taxonomy" id="4113"/>
    <lineage>
        <taxon>Eukaryota</taxon>
        <taxon>Viridiplantae</taxon>
        <taxon>Streptophyta</taxon>
        <taxon>Embryophyta</taxon>
        <taxon>Tracheophyta</taxon>
        <taxon>Spermatophyta</taxon>
        <taxon>Magnoliopsida</taxon>
        <taxon>eudicotyledons</taxon>
        <taxon>Gunneridae</taxon>
        <taxon>Pentapetalae</taxon>
        <taxon>asterids</taxon>
        <taxon>lamiids</taxon>
        <taxon>Solanales</taxon>
        <taxon>Solanaceae</taxon>
        <taxon>Solanoideae</taxon>
        <taxon>Solaneae</taxon>
        <taxon>Solanum</taxon>
    </lineage>
</organism>
<evidence type="ECO:0000313" key="3">
    <source>
        <dbReference type="Proteomes" id="UP000826656"/>
    </source>
</evidence>
<dbReference type="SUPFAM" id="SSF53098">
    <property type="entry name" value="Ribonuclease H-like"/>
    <property type="match status" value="1"/>
</dbReference>
<dbReference type="InterPro" id="IPR053151">
    <property type="entry name" value="RNase_H-like"/>
</dbReference>
<reference evidence="2 3" key="1">
    <citation type="journal article" date="2021" name="bioRxiv">
        <title>Chromosome-scale and haplotype-resolved genome assembly of a tetraploid potato cultivar.</title>
        <authorList>
            <person name="Sun H."/>
            <person name="Jiao W.-B."/>
            <person name="Krause K."/>
            <person name="Campoy J.A."/>
            <person name="Goel M."/>
            <person name="Folz-Donahue K."/>
            <person name="Kukat C."/>
            <person name="Huettel B."/>
            <person name="Schneeberger K."/>
        </authorList>
    </citation>
    <scope>NUCLEOTIDE SEQUENCE [LARGE SCALE GENOMIC DNA]</scope>
    <source>
        <strain evidence="2">SolTubOtavaFocal</strain>
        <tissue evidence="2">Leaves</tissue>
    </source>
</reference>
<dbReference type="CDD" id="cd06222">
    <property type="entry name" value="RNase_H_like"/>
    <property type="match status" value="1"/>
</dbReference>
<dbReference type="Proteomes" id="UP000826656">
    <property type="component" value="Unassembled WGS sequence"/>
</dbReference>
<dbReference type="InterPro" id="IPR012337">
    <property type="entry name" value="RNaseH-like_sf"/>
</dbReference>
<evidence type="ECO:0000259" key="1">
    <source>
        <dbReference type="PROSITE" id="PS50879"/>
    </source>
</evidence>
<name>A0ABQ7UT60_SOLTU</name>
<dbReference type="PROSITE" id="PS50879">
    <property type="entry name" value="RNASE_H_1"/>
    <property type="match status" value="1"/>
</dbReference>
<proteinExistence type="predicted"/>
<dbReference type="InterPro" id="IPR044730">
    <property type="entry name" value="RNase_H-like_dom_plant"/>
</dbReference>
<dbReference type="Pfam" id="PF13456">
    <property type="entry name" value="RVT_3"/>
    <property type="match status" value="1"/>
</dbReference>
<gene>
    <name evidence="2" type="ORF">KY290_025295</name>
</gene>
<feature type="domain" description="RNase H type-1" evidence="1">
    <location>
        <begin position="30"/>
        <end position="159"/>
    </location>
</feature>
<comment type="caution">
    <text evidence="2">The sequence shown here is derived from an EMBL/GenBank/DDBJ whole genome shotgun (WGS) entry which is preliminary data.</text>
</comment>
<evidence type="ECO:0000313" key="2">
    <source>
        <dbReference type="EMBL" id="KAH0755025.1"/>
    </source>
</evidence>
<dbReference type="Gene3D" id="3.30.420.10">
    <property type="entry name" value="Ribonuclease H-like superfamily/Ribonuclease H"/>
    <property type="match status" value="1"/>
</dbReference>
<accession>A0ABQ7UT60</accession>
<dbReference type="EMBL" id="JAIVGD010000018">
    <property type="protein sequence ID" value="KAH0755025.1"/>
    <property type="molecule type" value="Genomic_DNA"/>
</dbReference>
<dbReference type="PANTHER" id="PTHR47723">
    <property type="entry name" value="OS05G0353850 PROTEIN"/>
    <property type="match status" value="1"/>
</dbReference>
<dbReference type="PANTHER" id="PTHR47723:SF24">
    <property type="entry name" value="RNASE H TYPE-1 DOMAIN-CONTAINING PROTEIN"/>
    <property type="match status" value="1"/>
</dbReference>
<keyword evidence="3" id="KW-1185">Reference proteome</keyword>
<protein>
    <recommendedName>
        <fullName evidence="1">RNase H type-1 domain-containing protein</fullName>
    </recommendedName>
</protein>
<dbReference type="InterPro" id="IPR036397">
    <property type="entry name" value="RNaseH_sf"/>
</dbReference>
<sequence length="203" mass="23639">MAYHCPQLMDTLQNYKPLLHYRVIRWTKPSEGWVTCNTDGASKGNPGISSYGYCIRDMNGDLMYAEAHNIGEATNMDTEVTAVWKALQYCLENDLRQVRLETDSLALKNMINESWRIPWEIVEKMEDIQEIIQQLNVEVCHVFREANQLADFIANTTINTEQKMIFQYFHQLPSLGKKILNIDKHQVPSIRIRTRKIYNNING</sequence>